<organism evidence="2 3">
    <name type="scientific">Maritalea porphyrae</name>
    <dbReference type="NCBI Taxonomy" id="880732"/>
    <lineage>
        <taxon>Bacteria</taxon>
        <taxon>Pseudomonadati</taxon>
        <taxon>Pseudomonadota</taxon>
        <taxon>Alphaproteobacteria</taxon>
        <taxon>Hyphomicrobiales</taxon>
        <taxon>Devosiaceae</taxon>
        <taxon>Maritalea</taxon>
    </lineage>
</organism>
<evidence type="ECO:0000313" key="2">
    <source>
        <dbReference type="EMBL" id="GLQ17152.1"/>
    </source>
</evidence>
<dbReference type="EMBL" id="BSNI01000002">
    <property type="protein sequence ID" value="GLQ17152.1"/>
    <property type="molecule type" value="Genomic_DNA"/>
</dbReference>
<name>A0ABQ5UT65_9HYPH</name>
<feature type="domain" description="PD-(D/E)XK endonuclease-like" evidence="1">
    <location>
        <begin position="736"/>
        <end position="955"/>
    </location>
</feature>
<sequence length="1012" mass="112372">MHHQKLFSIAPDAPFLPTLARSLMDGTLLPDWSREGAFWLSDITIYVPTKRARLALIDQLLALNGGTQLLPNIFTLGEGDDAENAFFTDPDVDSFDVTSKLYRTTILGQLIKKWAEITGQNQQPGFSSPPSTTEILAMAQSLGSLIDDFLTEEVGFERIKDLVPEELAQNWQETLKFLDIAFSAWPDHLREIGQIDAALLRRQRFDFASKSLSLRYGNRPVIAAGSTGSVPATRRFLKSISDLPNAAIVLPGFDVSMSPNEHAHLIEDKNQCHAHPQFGMAKLLREIGEGPQAVQSLGHANGARASILNATLARIEQTAYWHDQRAQIETKALSDALENVSIMALDNLDHEARAIALAAREAVETGQNVGIISPDRDLARRIKVELERFDIVIDDSAGMPLSQSPAGRWFRQLLAALQSNFKPVDLVAFLANRSVRLGRERAEISKLRELLDLSTLRGARGINGLVGIKKLIADNASGETKRVSKRLTQEEALDLIALIDDLQTAVEPICTDGETVWNMARIARAIPNLIAKICGQDAAQSGMLQGVDELLKWAEDLARCTHFSPNARPDDVIASINLLMQNISVRPPETTRQDVQIWGRIEARLLHADLMILAGLNEGVWPEIAEPGPWLSRGMKLAIKLDPPERKIGLAAHDFLMAMGAPKVLISYAKRRGTSPSDPSRFIQRLEAFLGEKRSKALYRKSAHFKTLITQIDAAETVRLSPRPAPTPPANIRPRRLSITEIETLVRDPYAIYIRHVLGLRKLRALGAAPDTAERGNLIHEVLATFVQKELDFSAPDAHQQLMDIALGVYAKLDDVADRRDIWLKRFSAIAHTVIAFERNRHVNIIQRNAEIRGSMTLPVANENVTIYGDADRIDILKSGAAELIDFKTGSIPTNKDMQNFMSPQLPMEAMILRHAGFGGVPQADSDALTYIKLSHGPNPFEVTNFATGKQSLDAVIDDYWQHFSAYAQIMLMQDHIAMAAQLMPKENQQFAGDYDHFARQKEWMIDQGDDE</sequence>
<dbReference type="SUPFAM" id="SSF52540">
    <property type="entry name" value="P-loop containing nucleoside triphosphate hydrolases"/>
    <property type="match status" value="1"/>
</dbReference>
<evidence type="ECO:0000259" key="1">
    <source>
        <dbReference type="Pfam" id="PF12705"/>
    </source>
</evidence>
<gene>
    <name evidence="2" type="ORF">GCM10007879_14010</name>
</gene>
<reference evidence="2" key="1">
    <citation type="journal article" date="2014" name="Int. J. Syst. Evol. Microbiol.">
        <title>Complete genome of a new Firmicutes species belonging to the dominant human colonic microbiota ('Ruminococcus bicirculans') reveals two chromosomes and a selective capacity to utilize plant glucans.</title>
        <authorList>
            <consortium name="NISC Comparative Sequencing Program"/>
            <person name="Wegmann U."/>
            <person name="Louis P."/>
            <person name="Goesmann A."/>
            <person name="Henrissat B."/>
            <person name="Duncan S.H."/>
            <person name="Flint H.J."/>
        </authorList>
    </citation>
    <scope>NUCLEOTIDE SEQUENCE</scope>
    <source>
        <strain evidence="2">NBRC 107169</strain>
    </source>
</reference>
<dbReference type="InterPro" id="IPR027417">
    <property type="entry name" value="P-loop_NTPase"/>
</dbReference>
<proteinExistence type="predicted"/>
<evidence type="ECO:0000313" key="3">
    <source>
        <dbReference type="Proteomes" id="UP001161405"/>
    </source>
</evidence>
<dbReference type="NCBIfam" id="TIGR02786">
    <property type="entry name" value="addB_alphas"/>
    <property type="match status" value="1"/>
</dbReference>
<comment type="caution">
    <text evidence="2">The sequence shown here is derived from an EMBL/GenBank/DDBJ whole genome shotgun (WGS) entry which is preliminary data.</text>
</comment>
<dbReference type="RefSeq" id="WP_284363089.1">
    <property type="nucleotide sequence ID" value="NZ_BSNI01000002.1"/>
</dbReference>
<dbReference type="InterPro" id="IPR014153">
    <property type="entry name" value="Ds_break_AddB"/>
</dbReference>
<dbReference type="InterPro" id="IPR011604">
    <property type="entry name" value="PDDEXK-like_dom_sf"/>
</dbReference>
<dbReference type="Pfam" id="PF12705">
    <property type="entry name" value="PDDEXK_1"/>
    <property type="match status" value="1"/>
</dbReference>
<keyword evidence="3" id="KW-1185">Reference proteome</keyword>
<protein>
    <submittedName>
        <fullName evidence="2">Double-strand break repair protein AddB</fullName>
    </submittedName>
</protein>
<dbReference type="Gene3D" id="3.90.320.10">
    <property type="match status" value="1"/>
</dbReference>
<dbReference type="Proteomes" id="UP001161405">
    <property type="component" value="Unassembled WGS sequence"/>
</dbReference>
<accession>A0ABQ5UT65</accession>
<dbReference type="InterPro" id="IPR038726">
    <property type="entry name" value="PDDEXK_AddAB-type"/>
</dbReference>
<reference evidence="2" key="2">
    <citation type="submission" date="2023-01" db="EMBL/GenBank/DDBJ databases">
        <title>Draft genome sequence of Maritalea porphyrae strain NBRC 107169.</title>
        <authorList>
            <person name="Sun Q."/>
            <person name="Mori K."/>
        </authorList>
    </citation>
    <scope>NUCLEOTIDE SEQUENCE</scope>
    <source>
        <strain evidence="2">NBRC 107169</strain>
    </source>
</reference>